<dbReference type="GO" id="GO:0005829">
    <property type="term" value="C:cytosol"/>
    <property type="evidence" value="ECO:0007669"/>
    <property type="project" value="TreeGrafter"/>
</dbReference>
<dbReference type="SMART" id="SM00479">
    <property type="entry name" value="EXOIII"/>
    <property type="match status" value="1"/>
</dbReference>
<feature type="domain" description="Exonuclease" evidence="4">
    <location>
        <begin position="48"/>
        <end position="229"/>
    </location>
</feature>
<organism evidence="5 6">
    <name type="scientific">Vibrio ichthyoenteri ATCC 700023</name>
    <dbReference type="NCBI Taxonomy" id="870968"/>
    <lineage>
        <taxon>Bacteria</taxon>
        <taxon>Pseudomonadati</taxon>
        <taxon>Pseudomonadota</taxon>
        <taxon>Gammaproteobacteria</taxon>
        <taxon>Vibrionales</taxon>
        <taxon>Vibrionaceae</taxon>
        <taxon>Vibrio</taxon>
    </lineage>
</organism>
<dbReference type="Pfam" id="PF00929">
    <property type="entry name" value="RNase_T"/>
    <property type="match status" value="1"/>
</dbReference>
<evidence type="ECO:0000256" key="2">
    <source>
        <dbReference type="ARBA" id="ARBA00022801"/>
    </source>
</evidence>
<comment type="caution">
    <text evidence="5">The sequence shown here is derived from an EMBL/GenBank/DDBJ whole genome shotgun (WGS) entry which is preliminary data.</text>
</comment>
<keyword evidence="2" id="KW-0378">Hydrolase</keyword>
<dbReference type="Gene3D" id="3.30.420.10">
    <property type="entry name" value="Ribonuclease H-like superfamily/Ribonuclease H"/>
    <property type="match status" value="1"/>
</dbReference>
<dbReference type="GO" id="GO:0006259">
    <property type="term" value="P:DNA metabolic process"/>
    <property type="evidence" value="ECO:0007669"/>
    <property type="project" value="UniProtKB-ARBA"/>
</dbReference>
<dbReference type="InterPro" id="IPR013520">
    <property type="entry name" value="Ribonucl_H"/>
</dbReference>
<keyword evidence="3" id="KW-0269">Exonuclease</keyword>
<evidence type="ECO:0000313" key="5">
    <source>
        <dbReference type="EMBL" id="EGU33897.1"/>
    </source>
</evidence>
<sequence length="239" mass="27559">MLKRLTQVPMINWQQKYAHKVDRCHNEVLKSFYQQALPPANTPLEQIKFLAMDFETTGLNPETDDIITIGTVPFDLNRIYLNQARHWTIKPRKQLEEDSIVIHGITHSDLVDAPDLSAVFADVLDQMAAKVVVVHYKRIEREFFDRALRDRIHEGIEFPLIDTMAIEASVQQRKHGGLWNKLRGVTPQSVRLGKTRTRYNLPPYSPHHALTDAVATAELLQAQLAYHYTKTTQIGQLWE</sequence>
<dbReference type="InterPro" id="IPR012337">
    <property type="entry name" value="RNaseH-like_sf"/>
</dbReference>
<keyword evidence="6" id="KW-1185">Reference proteome</keyword>
<dbReference type="CDD" id="cd06127">
    <property type="entry name" value="DEDDh"/>
    <property type="match status" value="1"/>
</dbReference>
<dbReference type="GO" id="GO:0008408">
    <property type="term" value="F:3'-5' exonuclease activity"/>
    <property type="evidence" value="ECO:0007669"/>
    <property type="project" value="TreeGrafter"/>
</dbReference>
<evidence type="ECO:0000313" key="6">
    <source>
        <dbReference type="Proteomes" id="UP000004605"/>
    </source>
</evidence>
<dbReference type="NCBIfam" id="NF006602">
    <property type="entry name" value="PRK09146.1"/>
    <property type="match status" value="1"/>
</dbReference>
<dbReference type="PANTHER" id="PTHR30231:SF4">
    <property type="entry name" value="PROTEIN NEN2"/>
    <property type="match status" value="1"/>
</dbReference>
<dbReference type="PANTHER" id="PTHR30231">
    <property type="entry name" value="DNA POLYMERASE III SUBUNIT EPSILON"/>
    <property type="match status" value="1"/>
</dbReference>
<reference evidence="5 6" key="1">
    <citation type="journal article" date="2012" name="Int. J. Syst. Evol. Microbiol.">
        <title>Vibrio caribbeanicus sp. nov., isolated from the marine sponge Scleritoderma cyanea.</title>
        <authorList>
            <person name="Hoffmann M."/>
            <person name="Monday S.R."/>
            <person name="Allard M.W."/>
            <person name="Strain E.A."/>
            <person name="Whittaker P."/>
            <person name="Naum M."/>
            <person name="McCarthy P.J."/>
            <person name="Lopez J.V."/>
            <person name="Fischer M."/>
            <person name="Brown E.W."/>
        </authorList>
    </citation>
    <scope>NUCLEOTIDE SEQUENCE [LARGE SCALE GENOMIC DNA]</scope>
    <source>
        <strain evidence="5 6">ATCC 700023</strain>
    </source>
</reference>
<evidence type="ECO:0000256" key="1">
    <source>
        <dbReference type="ARBA" id="ARBA00022722"/>
    </source>
</evidence>
<gene>
    <name evidence="5" type="ORF">VII00023_17229</name>
</gene>
<protein>
    <submittedName>
        <fullName evidence="5">DNA polymerase III subunit epsilon</fullName>
    </submittedName>
</protein>
<dbReference type="SUPFAM" id="SSF53098">
    <property type="entry name" value="Ribonuclease H-like"/>
    <property type="match status" value="1"/>
</dbReference>
<dbReference type="Proteomes" id="UP000004605">
    <property type="component" value="Unassembled WGS sequence"/>
</dbReference>
<dbReference type="EMBL" id="AFWF01000257">
    <property type="protein sequence ID" value="EGU33897.1"/>
    <property type="molecule type" value="Genomic_DNA"/>
</dbReference>
<dbReference type="AlphaFoldDB" id="F9S659"/>
<proteinExistence type="predicted"/>
<dbReference type="InterPro" id="IPR036397">
    <property type="entry name" value="RNaseH_sf"/>
</dbReference>
<accession>F9S659</accession>
<name>F9S659_9VIBR</name>
<keyword evidence="1" id="KW-0540">Nuclease</keyword>
<dbReference type="GO" id="GO:0003676">
    <property type="term" value="F:nucleic acid binding"/>
    <property type="evidence" value="ECO:0007669"/>
    <property type="project" value="InterPro"/>
</dbReference>
<dbReference type="RefSeq" id="WP_006713976.1">
    <property type="nucleotide sequence ID" value="NZ_AFWF01000257.1"/>
</dbReference>
<dbReference type="OrthoDB" id="5497329at2"/>
<evidence type="ECO:0000259" key="4">
    <source>
        <dbReference type="SMART" id="SM00479"/>
    </source>
</evidence>
<evidence type="ECO:0000256" key="3">
    <source>
        <dbReference type="ARBA" id="ARBA00022839"/>
    </source>
</evidence>